<keyword evidence="4" id="KW-1185">Reference proteome</keyword>
<keyword evidence="2" id="KW-0752">Steroid biosynthesis</keyword>
<dbReference type="InterPro" id="IPR018333">
    <property type="entry name" value="Squalene_cyclase"/>
</dbReference>
<dbReference type="Gene3D" id="1.50.10.20">
    <property type="match status" value="1"/>
</dbReference>
<evidence type="ECO:0000256" key="1">
    <source>
        <dbReference type="ARBA" id="ARBA00009755"/>
    </source>
</evidence>
<accession>A0A0G4LX86</accession>
<reference evidence="4" key="1">
    <citation type="submission" date="2015-05" db="EMBL/GenBank/DDBJ databases">
        <authorList>
            <person name="Fogelqvist Johan"/>
        </authorList>
    </citation>
    <scope>NUCLEOTIDE SEQUENCE [LARGE SCALE GENOMIC DNA]</scope>
</reference>
<dbReference type="PANTHER" id="PTHR11764">
    <property type="entry name" value="TERPENE CYCLASE/MUTASE FAMILY MEMBER"/>
    <property type="match status" value="1"/>
</dbReference>
<dbReference type="SUPFAM" id="SSF48239">
    <property type="entry name" value="Terpenoid cyclases/Protein prenyltransferases"/>
    <property type="match status" value="1"/>
</dbReference>
<dbReference type="STRING" id="100787.A0A0G4LX86"/>
<evidence type="ECO:0000313" key="4">
    <source>
        <dbReference type="Proteomes" id="UP000044602"/>
    </source>
</evidence>
<feature type="non-terminal residue" evidence="3">
    <location>
        <position position="91"/>
    </location>
</feature>
<dbReference type="PANTHER" id="PTHR11764:SF20">
    <property type="entry name" value="LANOSTEROL SYNTHASE"/>
    <property type="match status" value="1"/>
</dbReference>
<dbReference type="GO" id="GO:0016104">
    <property type="term" value="P:triterpenoid biosynthetic process"/>
    <property type="evidence" value="ECO:0007669"/>
    <property type="project" value="InterPro"/>
</dbReference>
<proteinExistence type="inferred from homology"/>
<dbReference type="GO" id="GO:0005811">
    <property type="term" value="C:lipid droplet"/>
    <property type="evidence" value="ECO:0007669"/>
    <property type="project" value="InterPro"/>
</dbReference>
<evidence type="ECO:0000313" key="3">
    <source>
        <dbReference type="EMBL" id="CRK26574.1"/>
    </source>
</evidence>
<sequence>MSYIYSRRWSCEETDVTRQLKNELFVQQHASINWKAHRNDIATTDNYHPKTWVLNTANWLLVNVWEPYLKTSSIKEKAEAWVSELVDMEDA</sequence>
<organism evidence="3 4">
    <name type="scientific">Verticillium longisporum</name>
    <name type="common">Verticillium dahliae var. longisporum</name>
    <dbReference type="NCBI Taxonomy" id="100787"/>
    <lineage>
        <taxon>Eukaryota</taxon>
        <taxon>Fungi</taxon>
        <taxon>Dikarya</taxon>
        <taxon>Ascomycota</taxon>
        <taxon>Pezizomycotina</taxon>
        <taxon>Sordariomycetes</taxon>
        <taxon>Hypocreomycetidae</taxon>
        <taxon>Glomerellales</taxon>
        <taxon>Plectosphaerellaceae</taxon>
        <taxon>Verticillium</taxon>
    </lineage>
</organism>
<name>A0A0G4LX86_VERLO</name>
<keyword evidence="2" id="KW-0443">Lipid metabolism</keyword>
<protein>
    <submittedName>
        <fullName evidence="3">Uncharacterized protein</fullName>
    </submittedName>
</protein>
<gene>
    <name evidence="3" type="ORF">BN1708_018245</name>
</gene>
<dbReference type="GO" id="GO:0000250">
    <property type="term" value="F:lanosterol synthase activity"/>
    <property type="evidence" value="ECO:0007669"/>
    <property type="project" value="TreeGrafter"/>
</dbReference>
<dbReference type="InterPro" id="IPR008930">
    <property type="entry name" value="Terpenoid_cyclase/PrenylTrfase"/>
</dbReference>
<dbReference type="AlphaFoldDB" id="A0A0G4LX86"/>
<dbReference type="Proteomes" id="UP000044602">
    <property type="component" value="Unassembled WGS sequence"/>
</dbReference>
<comment type="similarity">
    <text evidence="1">Belongs to the terpene cyclase/mutase family.</text>
</comment>
<keyword evidence="2" id="KW-0444">Lipid biosynthesis</keyword>
<dbReference type="EMBL" id="CVQH01020215">
    <property type="protein sequence ID" value="CRK26574.1"/>
    <property type="molecule type" value="Genomic_DNA"/>
</dbReference>
<evidence type="ECO:0000256" key="2">
    <source>
        <dbReference type="ARBA" id="ARBA00022955"/>
    </source>
</evidence>
<dbReference type="GO" id="GO:0006696">
    <property type="term" value="P:ergosterol biosynthetic process"/>
    <property type="evidence" value="ECO:0007669"/>
    <property type="project" value="TreeGrafter"/>
</dbReference>